<accession>A0A951U2V0</accession>
<evidence type="ECO:0000313" key="2">
    <source>
        <dbReference type="Proteomes" id="UP000707356"/>
    </source>
</evidence>
<dbReference type="Pfam" id="PF07592">
    <property type="entry name" value="DDE_Tnp_ISAZ013"/>
    <property type="match status" value="1"/>
</dbReference>
<name>A0A951U2V0_9CYAN</name>
<protein>
    <submittedName>
        <fullName evidence="1">Uncharacterized protein</fullName>
    </submittedName>
</protein>
<dbReference type="Proteomes" id="UP000707356">
    <property type="component" value="Unassembled WGS sequence"/>
</dbReference>
<gene>
    <name evidence="1" type="ORF">KME07_00850</name>
</gene>
<comment type="caution">
    <text evidence="1">The sequence shown here is derived from an EMBL/GenBank/DDBJ whole genome shotgun (WGS) entry which is preliminary data.</text>
</comment>
<dbReference type="InterPro" id="IPR011518">
    <property type="entry name" value="Transposase_36"/>
</dbReference>
<reference evidence="1" key="1">
    <citation type="submission" date="2021-05" db="EMBL/GenBank/DDBJ databases">
        <authorList>
            <person name="Pietrasiak N."/>
            <person name="Ward R."/>
            <person name="Stajich J.E."/>
            <person name="Kurbessoian T."/>
        </authorList>
    </citation>
    <scope>NUCLEOTIDE SEQUENCE</scope>
    <source>
        <strain evidence="1">GSE-TBD4-15B</strain>
    </source>
</reference>
<evidence type="ECO:0000313" key="1">
    <source>
        <dbReference type="EMBL" id="MBW4463978.1"/>
    </source>
</evidence>
<dbReference type="EMBL" id="JAHHHV010000003">
    <property type="protein sequence ID" value="MBW4463978.1"/>
    <property type="molecule type" value="Genomic_DNA"/>
</dbReference>
<proteinExistence type="predicted"/>
<reference evidence="1" key="2">
    <citation type="journal article" date="2022" name="Microbiol. Resour. Announc.">
        <title>Metagenome Sequencing to Explore Phylogenomics of Terrestrial Cyanobacteria.</title>
        <authorList>
            <person name="Ward R.D."/>
            <person name="Stajich J.E."/>
            <person name="Johansen J.R."/>
            <person name="Huntemann M."/>
            <person name="Clum A."/>
            <person name="Foster B."/>
            <person name="Foster B."/>
            <person name="Roux S."/>
            <person name="Palaniappan K."/>
            <person name="Varghese N."/>
            <person name="Mukherjee S."/>
            <person name="Reddy T.B.K."/>
            <person name="Daum C."/>
            <person name="Copeland A."/>
            <person name="Chen I.A."/>
            <person name="Ivanova N.N."/>
            <person name="Kyrpides N.C."/>
            <person name="Shapiro N."/>
            <person name="Eloe-Fadrosh E.A."/>
            <person name="Pietrasiak N."/>
        </authorList>
    </citation>
    <scope>NUCLEOTIDE SEQUENCE</scope>
    <source>
        <strain evidence="1">GSE-TBD4-15B</strain>
    </source>
</reference>
<dbReference type="AlphaFoldDB" id="A0A951U2V0"/>
<sequence>MGYRLRKVVKAKPRKLLETNEIFKNITRYNEQRNNVSVKRLSVDCKAVISIGDYAKGRKEAIL</sequence>
<organism evidence="1 2">
    <name type="scientific">Pegethrix bostrychoides GSE-TBD4-15B</name>
    <dbReference type="NCBI Taxonomy" id="2839662"/>
    <lineage>
        <taxon>Bacteria</taxon>
        <taxon>Bacillati</taxon>
        <taxon>Cyanobacteriota</taxon>
        <taxon>Cyanophyceae</taxon>
        <taxon>Oculatellales</taxon>
        <taxon>Oculatellaceae</taxon>
        <taxon>Pegethrix</taxon>
    </lineage>
</organism>